<evidence type="ECO:0000256" key="1">
    <source>
        <dbReference type="SAM" id="MobiDB-lite"/>
    </source>
</evidence>
<name>A0AAV4VH02_9ARAC</name>
<dbReference type="EMBL" id="BPLQ01013037">
    <property type="protein sequence ID" value="GIY69432.1"/>
    <property type="molecule type" value="Genomic_DNA"/>
</dbReference>
<organism evidence="2 3">
    <name type="scientific">Caerostris darwini</name>
    <dbReference type="NCBI Taxonomy" id="1538125"/>
    <lineage>
        <taxon>Eukaryota</taxon>
        <taxon>Metazoa</taxon>
        <taxon>Ecdysozoa</taxon>
        <taxon>Arthropoda</taxon>
        <taxon>Chelicerata</taxon>
        <taxon>Arachnida</taxon>
        <taxon>Araneae</taxon>
        <taxon>Araneomorphae</taxon>
        <taxon>Entelegynae</taxon>
        <taxon>Araneoidea</taxon>
        <taxon>Araneidae</taxon>
        <taxon>Caerostris</taxon>
    </lineage>
</organism>
<protein>
    <submittedName>
        <fullName evidence="2">Uncharacterized protein</fullName>
    </submittedName>
</protein>
<reference evidence="2 3" key="1">
    <citation type="submission" date="2021-06" db="EMBL/GenBank/DDBJ databases">
        <title>Caerostris darwini draft genome.</title>
        <authorList>
            <person name="Kono N."/>
            <person name="Arakawa K."/>
        </authorList>
    </citation>
    <scope>NUCLEOTIDE SEQUENCE [LARGE SCALE GENOMIC DNA]</scope>
</reference>
<evidence type="ECO:0000313" key="3">
    <source>
        <dbReference type="Proteomes" id="UP001054837"/>
    </source>
</evidence>
<dbReference type="AlphaFoldDB" id="A0AAV4VH02"/>
<accession>A0AAV4VH02</accession>
<gene>
    <name evidence="2" type="ORF">CDAR_47281</name>
</gene>
<keyword evidence="3" id="KW-1185">Reference proteome</keyword>
<sequence>MGQSSGKQTRLLRRKGGSSKAKRLPTILASPPKLFNPVAHQLMPSKGGCHGMDFSKVWWNLKLVSETKEKSKSRKAVRDRNNLRLFAPEPNSANKLMQNPMPPRIISYNVGTTPTRPPFFGLSSAEKSTFASWGCRALF</sequence>
<dbReference type="Proteomes" id="UP001054837">
    <property type="component" value="Unassembled WGS sequence"/>
</dbReference>
<comment type="caution">
    <text evidence="2">The sequence shown here is derived from an EMBL/GenBank/DDBJ whole genome shotgun (WGS) entry which is preliminary data.</text>
</comment>
<proteinExistence type="predicted"/>
<feature type="compositionally biased region" description="Basic residues" evidence="1">
    <location>
        <begin position="10"/>
        <end position="23"/>
    </location>
</feature>
<evidence type="ECO:0000313" key="2">
    <source>
        <dbReference type="EMBL" id="GIY69432.1"/>
    </source>
</evidence>
<feature type="region of interest" description="Disordered" evidence="1">
    <location>
        <begin position="1"/>
        <end position="28"/>
    </location>
</feature>